<dbReference type="InterPro" id="IPR042272">
    <property type="entry name" value="ATP12_ATP_synth-F1-assembly_N"/>
</dbReference>
<protein>
    <recommendedName>
        <fullName evidence="7">ATP synthase mitochondrial F1 complex assembly factor 2</fullName>
    </recommendedName>
</protein>
<evidence type="ECO:0000256" key="2">
    <source>
        <dbReference type="ARBA" id="ARBA00008231"/>
    </source>
</evidence>
<evidence type="ECO:0000313" key="6">
    <source>
        <dbReference type="EMBL" id="CAD7412747.1"/>
    </source>
</evidence>
<keyword evidence="5" id="KW-0143">Chaperone</keyword>
<dbReference type="Gene3D" id="3.30.2180.10">
    <property type="entry name" value="ATP12-like"/>
    <property type="match status" value="1"/>
</dbReference>
<dbReference type="GO" id="GO:0005739">
    <property type="term" value="C:mitochondrion"/>
    <property type="evidence" value="ECO:0007669"/>
    <property type="project" value="UniProtKB-SubCell"/>
</dbReference>
<dbReference type="InterPro" id="IPR023335">
    <property type="entry name" value="ATP12_ortho_dom_sf"/>
</dbReference>
<evidence type="ECO:0008006" key="7">
    <source>
        <dbReference type="Google" id="ProtNLM"/>
    </source>
</evidence>
<comment type="similarity">
    <text evidence="2">Belongs to the ATP12 family.</text>
</comment>
<evidence type="ECO:0000256" key="4">
    <source>
        <dbReference type="ARBA" id="ARBA00023128"/>
    </source>
</evidence>
<dbReference type="GO" id="GO:0033615">
    <property type="term" value="P:mitochondrial proton-transporting ATP synthase complex assembly"/>
    <property type="evidence" value="ECO:0007669"/>
    <property type="project" value="TreeGrafter"/>
</dbReference>
<keyword evidence="4" id="KW-0496">Mitochondrion</keyword>
<accession>A0A7R9DDL3</accession>
<comment type="subcellular location">
    <subcellularLocation>
        <location evidence="1">Mitochondrion</location>
    </subcellularLocation>
</comment>
<keyword evidence="3" id="KW-0809">Transit peptide</keyword>
<sequence>MYFSLALKRFYRKTNALYSDGKYEITLDQRKLKTPHGNLFVVESEPLALAVAAEWDAQKTHIKQSSMHLEETELCKLQAQEWQPILDWFCERYNVQIESSREITGPHISQETKSVLRKHLQSYSLWAVHGFSFAVETVKSLILTLCCVDRHISVEKAVLLSRLEEEFQTGHWGRVEWAHELSQQDLQARLSAAVLFIHISSSSTFVKSKQLVI</sequence>
<dbReference type="PANTHER" id="PTHR21013:SF10">
    <property type="entry name" value="ATP SYNTHASE MITOCHONDRIAL F1 COMPLEX ASSEMBLY FACTOR 2"/>
    <property type="match status" value="1"/>
</dbReference>
<reference evidence="6" key="1">
    <citation type="submission" date="2020-11" db="EMBL/GenBank/DDBJ databases">
        <authorList>
            <person name="Tran Van P."/>
        </authorList>
    </citation>
    <scope>NUCLEOTIDE SEQUENCE</scope>
</reference>
<dbReference type="Pfam" id="PF07542">
    <property type="entry name" value="ATP12"/>
    <property type="match status" value="1"/>
</dbReference>
<proteinExistence type="inferred from homology"/>
<dbReference type="PANTHER" id="PTHR21013">
    <property type="entry name" value="ATP SYNTHASE MITOCHONDRIAL F1 COMPLEX ASSEMBLY FACTOR 2/ATP12 PROTEIN, MITOCHONDRIAL PRECURSOR"/>
    <property type="match status" value="1"/>
</dbReference>
<dbReference type="SUPFAM" id="SSF160909">
    <property type="entry name" value="ATP12-like"/>
    <property type="match status" value="1"/>
</dbReference>
<evidence type="ECO:0000256" key="3">
    <source>
        <dbReference type="ARBA" id="ARBA00022946"/>
    </source>
</evidence>
<evidence type="ECO:0000256" key="5">
    <source>
        <dbReference type="ARBA" id="ARBA00023186"/>
    </source>
</evidence>
<gene>
    <name evidence="6" type="ORF">TPSB3V08_LOCUS8608</name>
</gene>
<name>A0A7R9DDL3_TIMPO</name>
<dbReference type="EMBL" id="OD006275">
    <property type="protein sequence ID" value="CAD7412747.1"/>
    <property type="molecule type" value="Genomic_DNA"/>
</dbReference>
<organism evidence="6">
    <name type="scientific">Timema poppense</name>
    <name type="common">Walking stick</name>
    <dbReference type="NCBI Taxonomy" id="170557"/>
    <lineage>
        <taxon>Eukaryota</taxon>
        <taxon>Metazoa</taxon>
        <taxon>Ecdysozoa</taxon>
        <taxon>Arthropoda</taxon>
        <taxon>Hexapoda</taxon>
        <taxon>Insecta</taxon>
        <taxon>Pterygota</taxon>
        <taxon>Neoptera</taxon>
        <taxon>Polyneoptera</taxon>
        <taxon>Phasmatodea</taxon>
        <taxon>Timematodea</taxon>
        <taxon>Timematoidea</taxon>
        <taxon>Timematidae</taxon>
        <taxon>Timema</taxon>
    </lineage>
</organism>
<dbReference type="AlphaFoldDB" id="A0A7R9DDL3"/>
<evidence type="ECO:0000256" key="1">
    <source>
        <dbReference type="ARBA" id="ARBA00004173"/>
    </source>
</evidence>
<dbReference type="Gene3D" id="1.10.3580.10">
    <property type="entry name" value="ATP12 ATPase"/>
    <property type="match status" value="1"/>
</dbReference>
<dbReference type="InterPro" id="IPR011419">
    <property type="entry name" value="ATP12_ATP_synth-F1-assembly"/>
</dbReference>